<dbReference type="InterPro" id="IPR004477">
    <property type="entry name" value="ComEC_N"/>
</dbReference>
<feature type="transmembrane region" description="Helical" evidence="6">
    <location>
        <begin position="311"/>
        <end position="335"/>
    </location>
</feature>
<feature type="transmembrane region" description="Helical" evidence="6">
    <location>
        <begin position="275"/>
        <end position="299"/>
    </location>
</feature>
<dbReference type="Pfam" id="PF00753">
    <property type="entry name" value="Lactamase_B"/>
    <property type="match status" value="1"/>
</dbReference>
<feature type="transmembrane region" description="Helical" evidence="6">
    <location>
        <begin position="47"/>
        <end position="63"/>
    </location>
</feature>
<keyword evidence="5 6" id="KW-0472">Membrane</keyword>
<sequence length="826" mass="90164">MQWLVGQWAAGARTAEGRNSLSPTLLLWSYALAIAAVGCLPRIPPPIFLATLAVALLCCALLLQSRRRLVPLLLAVFAGAGWGSWHNRQALAERLPLSAHGADFLLQVEVASLPESRVSALREGDSEAAINLRFSARVLGQLEGGELSSPPQGQLLDLTWYRADADIRRQLRAGSRWNLPVRLKRPRGSVNPHGFDYEGWLLRRGVYATGYVRPGDHTPQFLDSFKGLPAMRHWLRDRLVEQPARRPELLRALLLGDRSGLDSDDRRLLRETGTAHLLAISGLHVGMVAGFFLLIGNLLGRLIGAVTGTSLFAPAVFLALAGSLGYTLLAGAPLSAQRALAMTWVLLLAWQWRRRIGPGLAYSLALALVLTLQPLAFFGAGFWLSFIAVGALLLAFSHRVRLRRDTDDTEPGYARRMGRGFAGLLFSQWVVTLALLLPSLVFFSGFSLAGMLMNLVAIPWLGLLILPMLLLGTLLIWTPVSGWFIGFAGWQLDLLMGFLEQGRSMLPAWQTLALPLGTFGLFLAALGVLLLLLPAGLPGRRLGWLFLLPPLLPFLPQVNGEDDLRVTVLDVGQGLAVVLRTRQQRLLYDTGPLSGSGWSAGSQIIAPYLLGEGIPVLDTVVVSHGDRDHAGGFVGLVETIPPGRVIAPGLLTDRFNNFPQRTTANCRAGEKETLGDLNLLWLWPEDGEVSGEENDHSCVALVEWRGVRLLLAGDISSGVEQQLALRYPDLPPVDLLLAPHHGSRSSSSAVFIRWAQPANAIFSAGFRHHFGHPHPEVVERYRNAGARIWNTASSGAVTFSWSGAKEPRISLARDAGRFWYRKSADK</sequence>
<keyword evidence="2" id="KW-1003">Cell membrane</keyword>
<proteinExistence type="predicted"/>
<accession>A0A7W4WBY1</accession>
<dbReference type="PANTHER" id="PTHR30619:SF1">
    <property type="entry name" value="RECOMBINATION PROTEIN 2"/>
    <property type="match status" value="1"/>
</dbReference>
<dbReference type="GO" id="GO:0030420">
    <property type="term" value="P:establishment of competence for transformation"/>
    <property type="evidence" value="ECO:0007669"/>
    <property type="project" value="InterPro"/>
</dbReference>
<comment type="caution">
    <text evidence="8">The sequence shown here is derived from an EMBL/GenBank/DDBJ whole genome shotgun (WGS) entry which is preliminary data.</text>
</comment>
<evidence type="ECO:0000256" key="2">
    <source>
        <dbReference type="ARBA" id="ARBA00022475"/>
    </source>
</evidence>
<evidence type="ECO:0000259" key="7">
    <source>
        <dbReference type="SMART" id="SM00849"/>
    </source>
</evidence>
<comment type="subcellular location">
    <subcellularLocation>
        <location evidence="1">Cell membrane</location>
        <topology evidence="1">Multi-pass membrane protein</topology>
    </subcellularLocation>
</comment>
<dbReference type="Gene3D" id="3.60.15.10">
    <property type="entry name" value="Ribonuclease Z/Hydroxyacylglutathione hydrolase-like"/>
    <property type="match status" value="1"/>
</dbReference>
<name>A0A7W4WBY1_9GAMM</name>
<keyword evidence="9" id="KW-1185">Reference proteome</keyword>
<evidence type="ECO:0000256" key="5">
    <source>
        <dbReference type="ARBA" id="ARBA00023136"/>
    </source>
</evidence>
<reference evidence="8 9" key="1">
    <citation type="submission" date="2020-08" db="EMBL/GenBank/DDBJ databases">
        <title>Genomic Encyclopedia of Type Strains, Phase III (KMG-III): the genomes of soil and plant-associated and newly described type strains.</title>
        <authorList>
            <person name="Whitman W."/>
        </authorList>
    </citation>
    <scope>NUCLEOTIDE SEQUENCE [LARGE SCALE GENOMIC DNA]</scope>
    <source>
        <strain evidence="8 9">CECT 8799</strain>
    </source>
</reference>
<dbReference type="EMBL" id="JACHWZ010000009">
    <property type="protein sequence ID" value="MBB3061385.1"/>
    <property type="molecule type" value="Genomic_DNA"/>
</dbReference>
<dbReference type="PANTHER" id="PTHR30619">
    <property type="entry name" value="DNA INTERNALIZATION/COMPETENCE PROTEIN COMEC/REC2"/>
    <property type="match status" value="1"/>
</dbReference>
<keyword evidence="4 6" id="KW-1133">Transmembrane helix</keyword>
<feature type="transmembrane region" description="Helical" evidence="6">
    <location>
        <begin position="421"/>
        <end position="442"/>
    </location>
</feature>
<keyword evidence="3 6" id="KW-0812">Transmembrane</keyword>
<gene>
    <name evidence="8" type="ORF">FHS09_002218</name>
</gene>
<evidence type="ECO:0000313" key="9">
    <source>
        <dbReference type="Proteomes" id="UP000535937"/>
    </source>
</evidence>
<dbReference type="Proteomes" id="UP000535937">
    <property type="component" value="Unassembled WGS sequence"/>
</dbReference>
<organism evidence="8 9">
    <name type="scientific">Microbulbifer rhizosphaerae</name>
    <dbReference type="NCBI Taxonomy" id="1562603"/>
    <lineage>
        <taxon>Bacteria</taxon>
        <taxon>Pseudomonadati</taxon>
        <taxon>Pseudomonadota</taxon>
        <taxon>Gammaproteobacteria</taxon>
        <taxon>Cellvibrionales</taxon>
        <taxon>Microbulbiferaceae</taxon>
        <taxon>Microbulbifer</taxon>
    </lineage>
</organism>
<dbReference type="InterPro" id="IPR052159">
    <property type="entry name" value="Competence_DNA_uptake"/>
</dbReference>
<evidence type="ECO:0000256" key="6">
    <source>
        <dbReference type="SAM" id="Phobius"/>
    </source>
</evidence>
<dbReference type="InterPro" id="IPR036866">
    <property type="entry name" value="RibonucZ/Hydroxyglut_hydro"/>
</dbReference>
<dbReference type="InterPro" id="IPR004797">
    <property type="entry name" value="Competence_ComEC/Rec2"/>
</dbReference>
<evidence type="ECO:0000256" key="3">
    <source>
        <dbReference type="ARBA" id="ARBA00022692"/>
    </source>
</evidence>
<dbReference type="NCBIfam" id="TIGR00361">
    <property type="entry name" value="ComEC_Rec2"/>
    <property type="match status" value="1"/>
</dbReference>
<dbReference type="Pfam" id="PF03772">
    <property type="entry name" value="Competence"/>
    <property type="match status" value="1"/>
</dbReference>
<protein>
    <submittedName>
        <fullName evidence="8">Competence protein ComEC</fullName>
    </submittedName>
</protein>
<evidence type="ECO:0000313" key="8">
    <source>
        <dbReference type="EMBL" id="MBB3061385.1"/>
    </source>
</evidence>
<dbReference type="AlphaFoldDB" id="A0A7W4WBY1"/>
<dbReference type="NCBIfam" id="TIGR00360">
    <property type="entry name" value="ComEC_N-term"/>
    <property type="match status" value="1"/>
</dbReference>
<feature type="transmembrane region" description="Helical" evidence="6">
    <location>
        <begin position="20"/>
        <end position="40"/>
    </location>
</feature>
<feature type="domain" description="Metallo-beta-lactamase" evidence="7">
    <location>
        <begin position="573"/>
        <end position="766"/>
    </location>
</feature>
<dbReference type="RefSeq" id="WP_183459718.1">
    <property type="nucleotide sequence ID" value="NZ_JACHWZ010000009.1"/>
</dbReference>
<dbReference type="InterPro" id="IPR025405">
    <property type="entry name" value="DUF4131"/>
</dbReference>
<dbReference type="SUPFAM" id="SSF56281">
    <property type="entry name" value="Metallo-hydrolase/oxidoreductase"/>
    <property type="match status" value="1"/>
</dbReference>
<dbReference type="InterPro" id="IPR035681">
    <property type="entry name" value="ComA-like_MBL"/>
</dbReference>
<dbReference type="Pfam" id="PF13567">
    <property type="entry name" value="DUF4131"/>
    <property type="match status" value="1"/>
</dbReference>
<evidence type="ECO:0000256" key="1">
    <source>
        <dbReference type="ARBA" id="ARBA00004651"/>
    </source>
</evidence>
<dbReference type="CDD" id="cd07731">
    <property type="entry name" value="ComA-like_MBL-fold"/>
    <property type="match status" value="1"/>
</dbReference>
<feature type="transmembrane region" description="Helical" evidence="6">
    <location>
        <begin position="512"/>
        <end position="533"/>
    </location>
</feature>
<dbReference type="GO" id="GO:0005886">
    <property type="term" value="C:plasma membrane"/>
    <property type="evidence" value="ECO:0007669"/>
    <property type="project" value="UniProtKB-SubCell"/>
</dbReference>
<feature type="transmembrane region" description="Helical" evidence="6">
    <location>
        <begin position="382"/>
        <end position="400"/>
    </location>
</feature>
<dbReference type="SMART" id="SM00849">
    <property type="entry name" value="Lactamase_B"/>
    <property type="match status" value="1"/>
</dbReference>
<dbReference type="InterPro" id="IPR001279">
    <property type="entry name" value="Metallo-B-lactamas"/>
</dbReference>
<feature type="transmembrane region" description="Helical" evidence="6">
    <location>
        <begin position="448"/>
        <end position="467"/>
    </location>
</feature>
<evidence type="ECO:0000256" key="4">
    <source>
        <dbReference type="ARBA" id="ARBA00022989"/>
    </source>
</evidence>
<feature type="transmembrane region" description="Helical" evidence="6">
    <location>
        <begin position="69"/>
        <end position="85"/>
    </location>
</feature>